<keyword evidence="9" id="KW-0472">Membrane</keyword>
<dbReference type="GO" id="GO:0006886">
    <property type="term" value="P:intracellular protein transport"/>
    <property type="evidence" value="ECO:0007669"/>
    <property type="project" value="InterPro"/>
</dbReference>
<dbReference type="FunFam" id="1.20.58.90:FF:000002">
    <property type="entry name" value="syntaxin-6 isoform X1"/>
    <property type="match status" value="1"/>
</dbReference>
<dbReference type="SMART" id="SM00397">
    <property type="entry name" value="t_SNARE"/>
    <property type="match status" value="1"/>
</dbReference>
<keyword evidence="7" id="KW-0333">Golgi apparatus</keyword>
<evidence type="ECO:0000256" key="7">
    <source>
        <dbReference type="ARBA" id="ARBA00023034"/>
    </source>
</evidence>
<name>A0A8J1Y2I1_OWEFU</name>
<sequence>MSLEDPFFVVKEEVQKALQTAKTLYQRWSEIVDDKSGMSKEELDWTANELRNSLRSIEWDLEDLDETIGIVEKNPKKFKIDQMELRERKAFVHRTKISVKDMKDDLANPKRRIREDKNTKTALLQNGPSRPQDKYTRLDNDISNSNSRFIEDTQQQQQMLIRSQDDQIDQMGASVTVLKNVSHHIGNELDDQALMLDDFSHEMDNTDSRMDSVMKKMAKVLHMSNDRRQWCAIGVLVVIMIIVILLFILL</sequence>
<dbReference type="GO" id="GO:0048193">
    <property type="term" value="P:Golgi vesicle transport"/>
    <property type="evidence" value="ECO:0007669"/>
    <property type="project" value="InterPro"/>
</dbReference>
<dbReference type="FunFam" id="1.20.5.110:FF:000006">
    <property type="entry name" value="Syntaxin 6"/>
    <property type="match status" value="1"/>
</dbReference>
<evidence type="ECO:0000256" key="6">
    <source>
        <dbReference type="ARBA" id="ARBA00022989"/>
    </source>
</evidence>
<dbReference type="CDD" id="cd15851">
    <property type="entry name" value="SNARE_Syntaxin6"/>
    <property type="match status" value="1"/>
</dbReference>
<evidence type="ECO:0000256" key="9">
    <source>
        <dbReference type="ARBA" id="ARBA00023136"/>
    </source>
</evidence>
<dbReference type="Gene3D" id="1.20.58.90">
    <property type="match status" value="1"/>
</dbReference>
<evidence type="ECO:0000256" key="5">
    <source>
        <dbReference type="ARBA" id="ARBA00022927"/>
    </source>
</evidence>
<dbReference type="InterPro" id="IPR010989">
    <property type="entry name" value="SNARE"/>
</dbReference>
<dbReference type="OrthoDB" id="546861at2759"/>
<comment type="subcellular location">
    <subcellularLocation>
        <location evidence="1">Golgi apparatus membrane</location>
        <topology evidence="1">Single-pass type IV membrane protein</topology>
    </subcellularLocation>
</comment>
<evidence type="ECO:0000256" key="8">
    <source>
        <dbReference type="ARBA" id="ARBA00023054"/>
    </source>
</evidence>
<keyword evidence="5" id="KW-0653">Protein transport</keyword>
<evidence type="ECO:0000256" key="1">
    <source>
        <dbReference type="ARBA" id="ARBA00004409"/>
    </source>
</evidence>
<evidence type="ECO:0000313" key="10">
    <source>
        <dbReference type="EMBL" id="CAH1785434.1"/>
    </source>
</evidence>
<dbReference type="SUPFAM" id="SSF47661">
    <property type="entry name" value="t-snare proteins"/>
    <property type="match status" value="1"/>
</dbReference>
<dbReference type="Pfam" id="PF05739">
    <property type="entry name" value="SNARE"/>
    <property type="match status" value="1"/>
</dbReference>
<evidence type="ECO:0000256" key="3">
    <source>
        <dbReference type="ARBA" id="ARBA00022448"/>
    </source>
</evidence>
<dbReference type="GO" id="GO:0000139">
    <property type="term" value="C:Golgi membrane"/>
    <property type="evidence" value="ECO:0007669"/>
    <property type="project" value="UniProtKB-SubCell"/>
</dbReference>
<dbReference type="GO" id="GO:0005484">
    <property type="term" value="F:SNAP receptor activity"/>
    <property type="evidence" value="ECO:0007669"/>
    <property type="project" value="InterPro"/>
</dbReference>
<accession>A0A8J1Y2I1</accession>
<keyword evidence="4" id="KW-0812">Transmembrane</keyword>
<protein>
    <submittedName>
        <fullName evidence="10">Uncharacterized protein</fullName>
    </submittedName>
</protein>
<dbReference type="InterPro" id="IPR000727">
    <property type="entry name" value="T_SNARE_dom"/>
</dbReference>
<dbReference type="PROSITE" id="PS50192">
    <property type="entry name" value="T_SNARE"/>
    <property type="match status" value="1"/>
</dbReference>
<dbReference type="Gene3D" id="1.20.5.110">
    <property type="match status" value="1"/>
</dbReference>
<dbReference type="SUPFAM" id="SSF58038">
    <property type="entry name" value="SNARE fusion complex"/>
    <property type="match status" value="1"/>
</dbReference>
<dbReference type="AlphaFoldDB" id="A0A8J1Y2I1"/>
<dbReference type="PROSITE" id="PS00914">
    <property type="entry name" value="SYNTAXIN"/>
    <property type="match status" value="1"/>
</dbReference>
<dbReference type="InterPro" id="IPR015260">
    <property type="entry name" value="Syntaxin-6/10/61_N"/>
</dbReference>
<dbReference type="GO" id="GO:0031982">
    <property type="term" value="C:vesicle"/>
    <property type="evidence" value="ECO:0007669"/>
    <property type="project" value="UniProtKB-ARBA"/>
</dbReference>
<keyword evidence="6" id="KW-1133">Transmembrane helix</keyword>
<organism evidence="10 11">
    <name type="scientific">Owenia fusiformis</name>
    <name type="common">Polychaete worm</name>
    <dbReference type="NCBI Taxonomy" id="6347"/>
    <lineage>
        <taxon>Eukaryota</taxon>
        <taxon>Metazoa</taxon>
        <taxon>Spiralia</taxon>
        <taxon>Lophotrochozoa</taxon>
        <taxon>Annelida</taxon>
        <taxon>Polychaeta</taxon>
        <taxon>Sedentaria</taxon>
        <taxon>Canalipalpata</taxon>
        <taxon>Sabellida</taxon>
        <taxon>Oweniida</taxon>
        <taxon>Oweniidae</taxon>
        <taxon>Owenia</taxon>
    </lineage>
</organism>
<dbReference type="PANTHER" id="PTHR12791">
    <property type="entry name" value="GOLGI SNARE BET1-RELATED"/>
    <property type="match status" value="1"/>
</dbReference>
<dbReference type="GO" id="GO:0005802">
    <property type="term" value="C:trans-Golgi network"/>
    <property type="evidence" value="ECO:0007669"/>
    <property type="project" value="UniProtKB-ARBA"/>
</dbReference>
<comment type="similarity">
    <text evidence="2">Belongs to the syntaxin family.</text>
</comment>
<evidence type="ECO:0000313" key="11">
    <source>
        <dbReference type="Proteomes" id="UP000749559"/>
    </source>
</evidence>
<proteinExistence type="inferred from homology"/>
<gene>
    <name evidence="10" type="ORF">OFUS_LOCUS11489</name>
</gene>
<reference evidence="10" key="1">
    <citation type="submission" date="2022-03" db="EMBL/GenBank/DDBJ databases">
        <authorList>
            <person name="Martin C."/>
        </authorList>
    </citation>
    <scope>NUCLEOTIDE SEQUENCE</scope>
</reference>
<dbReference type="InterPro" id="IPR006012">
    <property type="entry name" value="Syntaxin/epimorphin_CS"/>
</dbReference>
<comment type="caution">
    <text evidence="10">The sequence shown here is derived from an EMBL/GenBank/DDBJ whole genome shotgun (WGS) entry which is preliminary data.</text>
</comment>
<keyword evidence="8" id="KW-0175">Coiled coil</keyword>
<evidence type="ECO:0000256" key="4">
    <source>
        <dbReference type="ARBA" id="ARBA00022692"/>
    </source>
</evidence>
<evidence type="ECO:0000256" key="2">
    <source>
        <dbReference type="ARBA" id="ARBA00009063"/>
    </source>
</evidence>
<dbReference type="Pfam" id="PF09177">
    <property type="entry name" value="STX6_10_61_N"/>
    <property type="match status" value="1"/>
</dbReference>
<keyword evidence="11" id="KW-1185">Reference proteome</keyword>
<dbReference type="EMBL" id="CAIIXF020000006">
    <property type="protein sequence ID" value="CAH1785434.1"/>
    <property type="molecule type" value="Genomic_DNA"/>
</dbReference>
<dbReference type="Proteomes" id="UP000749559">
    <property type="component" value="Unassembled WGS sequence"/>
</dbReference>
<keyword evidence="3" id="KW-0813">Transport</keyword>